<name>A0ABT7JKH4_9DEIO</name>
<comment type="caution">
    <text evidence="2">The sequence shown here is derived from an EMBL/GenBank/DDBJ whole genome shotgun (WGS) entry which is preliminary data.</text>
</comment>
<sequence length="64" mass="5992">MSDRTTGADHLQGAPSGQGRASGTALPGAALPGEGLPEAVAAVVAGEAAARDADGTFPAASFAA</sequence>
<keyword evidence="3" id="KW-1185">Reference proteome</keyword>
<evidence type="ECO:0000256" key="1">
    <source>
        <dbReference type="SAM" id="MobiDB-lite"/>
    </source>
</evidence>
<protein>
    <submittedName>
        <fullName evidence="2">Uncharacterized protein</fullName>
    </submittedName>
</protein>
<dbReference type="EMBL" id="JASNGB010000205">
    <property type="protein sequence ID" value="MDL2345461.1"/>
    <property type="molecule type" value="Genomic_DNA"/>
</dbReference>
<proteinExistence type="predicted"/>
<reference evidence="2 3" key="1">
    <citation type="submission" date="2023-05" db="EMBL/GenBank/DDBJ databases">
        <authorList>
            <person name="Gao F."/>
        </authorList>
    </citation>
    <scope>NUCLEOTIDE SEQUENCE [LARGE SCALE GENOMIC DNA]</scope>
    <source>
        <strain evidence="2 3">MIMF12</strain>
    </source>
</reference>
<feature type="non-terminal residue" evidence="2">
    <location>
        <position position="64"/>
    </location>
</feature>
<evidence type="ECO:0000313" key="2">
    <source>
        <dbReference type="EMBL" id="MDL2345461.1"/>
    </source>
</evidence>
<evidence type="ECO:0000313" key="3">
    <source>
        <dbReference type="Proteomes" id="UP001302059"/>
    </source>
</evidence>
<dbReference type="Proteomes" id="UP001302059">
    <property type="component" value="Unassembled WGS sequence"/>
</dbReference>
<dbReference type="RefSeq" id="WP_285525023.1">
    <property type="nucleotide sequence ID" value="NZ_JASNGB010000205.1"/>
</dbReference>
<accession>A0ABT7JKH4</accession>
<feature type="region of interest" description="Disordered" evidence="1">
    <location>
        <begin position="1"/>
        <end position="33"/>
    </location>
</feature>
<gene>
    <name evidence="2" type="ORF">QOL99_15070</name>
</gene>
<organism evidence="2 3">
    <name type="scientific">Deinococcus rhizophilus</name>
    <dbReference type="NCBI Taxonomy" id="3049544"/>
    <lineage>
        <taxon>Bacteria</taxon>
        <taxon>Thermotogati</taxon>
        <taxon>Deinococcota</taxon>
        <taxon>Deinococci</taxon>
        <taxon>Deinococcales</taxon>
        <taxon>Deinococcaceae</taxon>
        <taxon>Deinococcus</taxon>
    </lineage>
</organism>